<gene>
    <name evidence="1" type="ORF">TAT_000130100</name>
    <name evidence="2" type="ORF">TAV_000130200</name>
</gene>
<evidence type="ECO:0000313" key="1">
    <source>
        <dbReference type="EMBL" id="SVP90592.1"/>
    </source>
</evidence>
<dbReference type="EMBL" id="UIVS01000002">
    <property type="protein sequence ID" value="SVP91108.1"/>
    <property type="molecule type" value="Genomic_DNA"/>
</dbReference>
<reference evidence="2" key="1">
    <citation type="submission" date="2018-07" db="EMBL/GenBank/DDBJ databases">
        <authorList>
            <person name="Quirk P.G."/>
            <person name="Krulwich T.A."/>
        </authorList>
    </citation>
    <scope>NUCLEOTIDE SEQUENCE</scope>
    <source>
        <strain evidence="2">Anand</strain>
    </source>
</reference>
<protein>
    <submittedName>
        <fullName evidence="2">Haloacid dehalogenase-like hydrolase/Sucrose-6F-phosphate phosphohydrolase, putative</fullName>
    </submittedName>
</protein>
<proteinExistence type="predicted"/>
<name>A0A3B0NA37_THEAN</name>
<dbReference type="GO" id="GO:0016791">
    <property type="term" value="F:phosphatase activity"/>
    <property type="evidence" value="ECO:0007669"/>
    <property type="project" value="TreeGrafter"/>
</dbReference>
<organism evidence="2">
    <name type="scientific">Theileria annulata</name>
    <dbReference type="NCBI Taxonomy" id="5874"/>
    <lineage>
        <taxon>Eukaryota</taxon>
        <taxon>Sar</taxon>
        <taxon>Alveolata</taxon>
        <taxon>Apicomplexa</taxon>
        <taxon>Aconoidasida</taxon>
        <taxon>Piroplasmida</taxon>
        <taxon>Theileriidae</taxon>
        <taxon>Theileria</taxon>
    </lineage>
</organism>
<dbReference type="InterPro" id="IPR023214">
    <property type="entry name" value="HAD_sf"/>
</dbReference>
<dbReference type="InterPro" id="IPR036412">
    <property type="entry name" value="HAD-like_sf"/>
</dbReference>
<accession>A0A3B0NA37</accession>
<dbReference type="PANTHER" id="PTHR10000:SF8">
    <property type="entry name" value="HAD SUPERFAMILY HYDROLASE-LIKE, TYPE 3"/>
    <property type="match status" value="1"/>
</dbReference>
<dbReference type="SUPFAM" id="SSF56784">
    <property type="entry name" value="HAD-like"/>
    <property type="match status" value="1"/>
</dbReference>
<keyword evidence="2" id="KW-0378">Hydrolase</keyword>
<dbReference type="Pfam" id="PF08282">
    <property type="entry name" value="Hydrolase_3"/>
    <property type="match status" value="1"/>
</dbReference>
<dbReference type="Gene3D" id="3.40.50.1000">
    <property type="entry name" value="HAD superfamily/HAD-like"/>
    <property type="match status" value="1"/>
</dbReference>
<dbReference type="PANTHER" id="PTHR10000">
    <property type="entry name" value="PHOSPHOSERINE PHOSPHATASE"/>
    <property type="match status" value="1"/>
</dbReference>
<evidence type="ECO:0000313" key="2">
    <source>
        <dbReference type="EMBL" id="SVP91108.1"/>
    </source>
</evidence>
<dbReference type="GO" id="GO:0005829">
    <property type="term" value="C:cytosol"/>
    <property type="evidence" value="ECO:0007669"/>
    <property type="project" value="TreeGrafter"/>
</dbReference>
<dbReference type="VEuPathDB" id="PiroplasmaDB:TA15565"/>
<sequence>MLKYSNYKGYPGIYNNGAIVYDINEYMKKLIKYILENKLENYFLFHDLDGFYCLSDPYFVTKELIEKKILMIYFGKFEVEFGPFTNGIDHIGNFTLYELFVEIVPPNTSKCSGVKCLMDYYHLDNDMIYFVGDGNNDIEIMQMLNNSFAVLNAPDRVKQFAKYILPKTHYNNAVQFLFNLVYQYIYSSS</sequence>
<dbReference type="AlphaFoldDB" id="A0A3B0NA37"/>
<dbReference type="GO" id="GO:0000287">
    <property type="term" value="F:magnesium ion binding"/>
    <property type="evidence" value="ECO:0007669"/>
    <property type="project" value="TreeGrafter"/>
</dbReference>
<dbReference type="EMBL" id="UIVT01000002">
    <property type="protein sequence ID" value="SVP90592.1"/>
    <property type="molecule type" value="Genomic_DNA"/>
</dbReference>